<evidence type="ECO:0000313" key="3">
    <source>
        <dbReference type="EMBL" id="TCK97730.1"/>
    </source>
</evidence>
<protein>
    <submittedName>
        <fullName evidence="3">Copper chaperone</fullName>
    </submittedName>
</protein>
<dbReference type="Gene3D" id="3.30.70.100">
    <property type="match status" value="1"/>
</dbReference>
<keyword evidence="1" id="KW-0479">Metal-binding</keyword>
<accession>A0A4R1MYP7</accession>
<dbReference type="RefSeq" id="WP_132278979.1">
    <property type="nucleotide sequence ID" value="NZ_SMGQ01000011.1"/>
</dbReference>
<dbReference type="AlphaFoldDB" id="A0A4R1MYP7"/>
<organism evidence="3 4">
    <name type="scientific">Natranaerovirga hydrolytica</name>
    <dbReference type="NCBI Taxonomy" id="680378"/>
    <lineage>
        <taxon>Bacteria</taxon>
        <taxon>Bacillati</taxon>
        <taxon>Bacillota</taxon>
        <taxon>Clostridia</taxon>
        <taxon>Lachnospirales</taxon>
        <taxon>Natranaerovirgaceae</taxon>
        <taxon>Natranaerovirga</taxon>
    </lineage>
</organism>
<dbReference type="SUPFAM" id="SSF55008">
    <property type="entry name" value="HMA, heavy metal-associated domain"/>
    <property type="match status" value="1"/>
</dbReference>
<reference evidence="3 4" key="1">
    <citation type="submission" date="2019-03" db="EMBL/GenBank/DDBJ databases">
        <title>Genomic Encyclopedia of Type Strains, Phase IV (KMG-IV): sequencing the most valuable type-strain genomes for metagenomic binning, comparative biology and taxonomic classification.</title>
        <authorList>
            <person name="Goeker M."/>
        </authorList>
    </citation>
    <scope>NUCLEOTIDE SEQUENCE [LARGE SCALE GENOMIC DNA]</scope>
    <source>
        <strain evidence="3 4">DSM 24176</strain>
    </source>
</reference>
<sequence>MTKKVMIEGMSCEHCVKHTKTALENIKGVIDVDVSLEGSYATVEGDYIEDDVIKEAIEEAGYDVSHISHV</sequence>
<dbReference type="GO" id="GO:0005507">
    <property type="term" value="F:copper ion binding"/>
    <property type="evidence" value="ECO:0007669"/>
    <property type="project" value="InterPro"/>
</dbReference>
<dbReference type="OrthoDB" id="9813965at2"/>
<dbReference type="InterPro" id="IPR000428">
    <property type="entry name" value="Cu-bd"/>
</dbReference>
<comment type="caution">
    <text evidence="3">The sequence shown here is derived from an EMBL/GenBank/DDBJ whole genome shotgun (WGS) entry which is preliminary data.</text>
</comment>
<dbReference type="InterPro" id="IPR036163">
    <property type="entry name" value="HMA_dom_sf"/>
</dbReference>
<dbReference type="FunFam" id="3.30.70.100:FF:000001">
    <property type="entry name" value="ATPase copper transporting beta"/>
    <property type="match status" value="1"/>
</dbReference>
<dbReference type="PRINTS" id="PR00944">
    <property type="entry name" value="CUEXPORT"/>
</dbReference>
<name>A0A4R1MYP7_9FIRM</name>
<gene>
    <name evidence="3" type="ORF">EDC19_0132</name>
</gene>
<dbReference type="InterPro" id="IPR006121">
    <property type="entry name" value="HMA_dom"/>
</dbReference>
<dbReference type="CDD" id="cd00371">
    <property type="entry name" value="HMA"/>
    <property type="match status" value="1"/>
</dbReference>
<dbReference type="PROSITE" id="PS50846">
    <property type="entry name" value="HMA_2"/>
    <property type="match status" value="1"/>
</dbReference>
<evidence type="ECO:0000256" key="1">
    <source>
        <dbReference type="ARBA" id="ARBA00022723"/>
    </source>
</evidence>
<dbReference type="EMBL" id="SMGQ01000011">
    <property type="protein sequence ID" value="TCK97730.1"/>
    <property type="molecule type" value="Genomic_DNA"/>
</dbReference>
<evidence type="ECO:0000313" key="4">
    <source>
        <dbReference type="Proteomes" id="UP000294545"/>
    </source>
</evidence>
<dbReference type="Proteomes" id="UP000294545">
    <property type="component" value="Unassembled WGS sequence"/>
</dbReference>
<dbReference type="GO" id="GO:0006825">
    <property type="term" value="P:copper ion transport"/>
    <property type="evidence" value="ECO:0007669"/>
    <property type="project" value="InterPro"/>
</dbReference>
<keyword evidence="4" id="KW-1185">Reference proteome</keyword>
<evidence type="ECO:0000259" key="2">
    <source>
        <dbReference type="PROSITE" id="PS50846"/>
    </source>
</evidence>
<feature type="domain" description="HMA" evidence="2">
    <location>
        <begin position="1"/>
        <end position="65"/>
    </location>
</feature>
<proteinExistence type="predicted"/>
<dbReference type="Pfam" id="PF00403">
    <property type="entry name" value="HMA"/>
    <property type="match status" value="1"/>
</dbReference>